<keyword evidence="1" id="KW-0807">Transducer</keyword>
<reference evidence="4 5" key="1">
    <citation type="journal article" date="2015" name="Genome Announc.">
        <title>Complete Genome Sequence of Methylobacterium aquaticum Strain 22A, Isolated from Racomitrium japonicum Moss.</title>
        <authorList>
            <person name="Tani A."/>
            <person name="Ogura Y."/>
            <person name="Hayashi T."/>
            <person name="Kimbara K."/>
        </authorList>
    </citation>
    <scope>NUCLEOTIDE SEQUENCE [LARGE SCALE GENOMIC DNA]</scope>
    <source>
        <strain evidence="4 5">MA-22A</strain>
    </source>
</reference>
<dbReference type="Gene3D" id="6.10.250.3200">
    <property type="match status" value="1"/>
</dbReference>
<dbReference type="KEGG" id="maqu:Maq22A_c12005"/>
<dbReference type="GO" id="GO:0007165">
    <property type="term" value="P:signal transduction"/>
    <property type="evidence" value="ECO:0007669"/>
    <property type="project" value="UniProtKB-KW"/>
</dbReference>
<accession>A0A0C6FS57</accession>
<dbReference type="AlphaFoldDB" id="A0A0C6FS57"/>
<dbReference type="PATRIC" id="fig|270351.10.peg.2322"/>
<dbReference type="SUPFAM" id="SSF58104">
    <property type="entry name" value="Methyl-accepting chemotaxis protein (MCP) signaling domain"/>
    <property type="match status" value="1"/>
</dbReference>
<evidence type="ECO:0000256" key="1">
    <source>
        <dbReference type="PROSITE-ProRule" id="PRU00284"/>
    </source>
</evidence>
<evidence type="ECO:0000256" key="2">
    <source>
        <dbReference type="SAM" id="MobiDB-lite"/>
    </source>
</evidence>
<feature type="region of interest" description="Disordered" evidence="2">
    <location>
        <begin position="1"/>
        <end position="20"/>
    </location>
</feature>
<evidence type="ECO:0000313" key="4">
    <source>
        <dbReference type="EMBL" id="BAQ45650.1"/>
    </source>
</evidence>
<proteinExistence type="predicted"/>
<sequence>MRLSFRPPHPSRDRADAVEILPPLAVAGPAAGEPERDADRAGRDAVDRVEAELVRAARAVGVAARDGCAETAAAASDAAALARNLDALAAGAGTAGARGLALGAAADTLAEEADGLAGVLVQAARHLERTDAQSRVLETEMVEAAQDSARLVEAVATLARQANRLALGATVEAVRAGTGGETLWQMAEEFKLLSADAARAVEAVRALNRRLSGPGAVAAGGVATSLAGLRPAVATAEAAATAQAATARHLAGTAQDLFAATDLLDRDADAAASAAREAARRMETAQSVGAGIAGLAGGLAGRTVASLRQAEIGDRREHDRYPVDLAVRVGNWGLGRVLDVSRGGLLLTPPEGCAAPVGARLSLDLRGPGRMQVLVVGTSPRGLHCALADAVSEERMRDALVAIEEENRPLIGAATGGAASVGAALEQVLAEGRLTRQALFDTTYRPVAGIEPPHYLTAAVPVLEDILPPILEPLLLADPRTAFCIAVDRNGYAPVHNRARAQAPRAGDPAWNALHARQRRLYDDRIGLSAARSTRAFLVQACPQDEAGRPPLREIASPIRVHGRHWGALRMGFRI</sequence>
<reference evidence="5" key="2">
    <citation type="submission" date="2015-01" db="EMBL/GenBank/DDBJ databases">
        <title>Complete genome sequence of Methylobacterium aquaticum strain 22A.</title>
        <authorList>
            <person name="Tani A."/>
            <person name="Ogura Y."/>
            <person name="Hayashi T."/>
        </authorList>
    </citation>
    <scope>NUCLEOTIDE SEQUENCE [LARGE SCALE GENOMIC DNA]</scope>
    <source>
        <strain evidence="5">MA-22A</strain>
    </source>
</reference>
<feature type="region of interest" description="Disordered" evidence="2">
    <location>
        <begin position="25"/>
        <end position="44"/>
    </location>
</feature>
<dbReference type="RefSeq" id="WP_060846951.1">
    <property type="nucleotide sequence ID" value="NZ_AP014704.1"/>
</dbReference>
<evidence type="ECO:0000259" key="3">
    <source>
        <dbReference type="PROSITE" id="PS50111"/>
    </source>
</evidence>
<dbReference type="SUPFAM" id="SSF141371">
    <property type="entry name" value="PilZ domain-like"/>
    <property type="match status" value="1"/>
</dbReference>
<dbReference type="STRING" id="270351.Maq22A_c12005"/>
<protein>
    <submittedName>
        <fullName evidence="4">Methyl-accepting chemotaxis protein</fullName>
    </submittedName>
</protein>
<organism evidence="4 5">
    <name type="scientific">Methylobacterium aquaticum</name>
    <dbReference type="NCBI Taxonomy" id="270351"/>
    <lineage>
        <taxon>Bacteria</taxon>
        <taxon>Pseudomonadati</taxon>
        <taxon>Pseudomonadota</taxon>
        <taxon>Alphaproteobacteria</taxon>
        <taxon>Hyphomicrobiales</taxon>
        <taxon>Methylobacteriaceae</taxon>
        <taxon>Methylobacterium</taxon>
    </lineage>
</organism>
<dbReference type="GO" id="GO:0016020">
    <property type="term" value="C:membrane"/>
    <property type="evidence" value="ECO:0007669"/>
    <property type="project" value="InterPro"/>
</dbReference>
<dbReference type="PROSITE" id="PS50111">
    <property type="entry name" value="CHEMOTAXIS_TRANSDUC_2"/>
    <property type="match status" value="1"/>
</dbReference>
<dbReference type="InterPro" id="IPR004089">
    <property type="entry name" value="MCPsignal_dom"/>
</dbReference>
<evidence type="ECO:0000313" key="5">
    <source>
        <dbReference type="Proteomes" id="UP000061432"/>
    </source>
</evidence>
<dbReference type="OrthoDB" id="2489132at2"/>
<gene>
    <name evidence="4" type="ORF">Maq22A_c12005</name>
</gene>
<dbReference type="Proteomes" id="UP000061432">
    <property type="component" value="Chromosome"/>
</dbReference>
<dbReference type="EMBL" id="AP014704">
    <property type="protein sequence ID" value="BAQ45650.1"/>
    <property type="molecule type" value="Genomic_DNA"/>
</dbReference>
<feature type="compositionally biased region" description="Basic and acidic residues" evidence="2">
    <location>
        <begin position="33"/>
        <end position="44"/>
    </location>
</feature>
<name>A0A0C6FS57_9HYPH</name>
<feature type="domain" description="Methyl-accepting transducer" evidence="3">
    <location>
        <begin position="42"/>
        <end position="286"/>
    </location>
</feature>